<gene>
    <name evidence="1" type="ORF">B296_00032148</name>
</gene>
<comment type="caution">
    <text evidence="1">The sequence shown here is derived from an EMBL/GenBank/DDBJ whole genome shotgun (WGS) entry which is preliminary data.</text>
</comment>
<organism evidence="1 2">
    <name type="scientific">Ensete ventricosum</name>
    <name type="common">Abyssinian banana</name>
    <name type="synonym">Musa ensete</name>
    <dbReference type="NCBI Taxonomy" id="4639"/>
    <lineage>
        <taxon>Eukaryota</taxon>
        <taxon>Viridiplantae</taxon>
        <taxon>Streptophyta</taxon>
        <taxon>Embryophyta</taxon>
        <taxon>Tracheophyta</taxon>
        <taxon>Spermatophyta</taxon>
        <taxon>Magnoliopsida</taxon>
        <taxon>Liliopsida</taxon>
        <taxon>Zingiberales</taxon>
        <taxon>Musaceae</taxon>
        <taxon>Ensete</taxon>
    </lineage>
</organism>
<evidence type="ECO:0000313" key="2">
    <source>
        <dbReference type="Proteomes" id="UP000287651"/>
    </source>
</evidence>
<dbReference type="EMBL" id="AMZH03002721">
    <property type="protein sequence ID" value="RRT74631.1"/>
    <property type="molecule type" value="Genomic_DNA"/>
</dbReference>
<name>A0A427AEQ1_ENSVE</name>
<dbReference type="Proteomes" id="UP000287651">
    <property type="component" value="Unassembled WGS sequence"/>
</dbReference>
<dbReference type="AlphaFoldDB" id="A0A427AEQ1"/>
<accession>A0A427AEQ1</accession>
<reference evidence="1 2" key="1">
    <citation type="journal article" date="2014" name="Agronomy (Basel)">
        <title>A Draft Genome Sequence for Ensete ventricosum, the Drought-Tolerant Tree Against Hunger.</title>
        <authorList>
            <person name="Harrison J."/>
            <person name="Moore K.A."/>
            <person name="Paszkiewicz K."/>
            <person name="Jones T."/>
            <person name="Grant M."/>
            <person name="Ambacheew D."/>
            <person name="Muzemil S."/>
            <person name="Studholme D.J."/>
        </authorList>
    </citation>
    <scope>NUCLEOTIDE SEQUENCE [LARGE SCALE GENOMIC DNA]</scope>
</reference>
<protein>
    <submittedName>
        <fullName evidence="1">Uncharacterized protein</fullName>
    </submittedName>
</protein>
<proteinExistence type="predicted"/>
<evidence type="ECO:0000313" key="1">
    <source>
        <dbReference type="EMBL" id="RRT74631.1"/>
    </source>
</evidence>
<sequence>RRQSRPPLPDLHRTDDVTRGCRPVTPWPPCGRVSVGGVRARHRCPGSACDCYLAVGSKKDRSPFREHRAAQDRAPRVDSWPVIHSSSCVAESHWRKRWLPSGTLHQVLIVDPFRRINSHALFSRRILRRNLSRLPTSIPDTLKLRIPSVDALHVDV</sequence>
<feature type="non-terminal residue" evidence="1">
    <location>
        <position position="1"/>
    </location>
</feature>